<dbReference type="AlphaFoldDB" id="W7TRV1"/>
<dbReference type="OrthoDB" id="8120565at2759"/>
<dbReference type="InterPro" id="IPR036259">
    <property type="entry name" value="MFS_trans_sf"/>
</dbReference>
<name>W7TRV1_9STRA</name>
<accession>W7TRV1</accession>
<feature type="region of interest" description="Disordered" evidence="1">
    <location>
        <begin position="1"/>
        <end position="160"/>
    </location>
</feature>
<feature type="non-terminal residue" evidence="2">
    <location>
        <position position="332"/>
    </location>
</feature>
<evidence type="ECO:0000313" key="2">
    <source>
        <dbReference type="EMBL" id="EWM23024.1"/>
    </source>
</evidence>
<keyword evidence="3" id="KW-1185">Reference proteome</keyword>
<dbReference type="Proteomes" id="UP000019335">
    <property type="component" value="Chromosome 19"/>
</dbReference>
<sequence>MASPSRLMSPTNTATTVTVTTGSAGEGSSDSLESDESSSANTSSSPARSTDDRSRAPRITRSRSGQLKEACEHAGTPGKSFDLHVTLPPDPSERGSPPSDLGTPANPSAPRPGSLLRRHSDYPRKISHTKPSLDPKPITSHSVSFKEDHPSKDEMPAPVTKYSRSLTMGAADLRGLKALKSPSSRSRGGFEPASPFQKDLEARWLEAMAKRRRREEEASPEPRPPWPAQLARFASFSAIDTPRPPPVMASDSMSLLVDDVMPHALSRLMSGRITPKEFQEARALCLPGTWGHRALLWAACFAAFGAAYAKTIIAAVAPSLIEDFGISKSVYG</sequence>
<dbReference type="EMBL" id="AZIL01001898">
    <property type="protein sequence ID" value="EWM23024.1"/>
    <property type="molecule type" value="Genomic_DNA"/>
</dbReference>
<comment type="caution">
    <text evidence="2">The sequence shown here is derived from an EMBL/GenBank/DDBJ whole genome shotgun (WGS) entry which is preliminary data.</text>
</comment>
<feature type="compositionally biased region" description="Basic and acidic residues" evidence="1">
    <location>
        <begin position="144"/>
        <end position="155"/>
    </location>
</feature>
<protein>
    <submittedName>
        <fullName evidence="2">Uncharacterized protein</fullName>
    </submittedName>
</protein>
<organism evidence="2 3">
    <name type="scientific">Nannochloropsis gaditana</name>
    <dbReference type="NCBI Taxonomy" id="72520"/>
    <lineage>
        <taxon>Eukaryota</taxon>
        <taxon>Sar</taxon>
        <taxon>Stramenopiles</taxon>
        <taxon>Ochrophyta</taxon>
        <taxon>Eustigmatophyceae</taxon>
        <taxon>Eustigmatales</taxon>
        <taxon>Monodopsidaceae</taxon>
        <taxon>Nannochloropsis</taxon>
    </lineage>
</organism>
<evidence type="ECO:0000313" key="3">
    <source>
        <dbReference type="Proteomes" id="UP000019335"/>
    </source>
</evidence>
<gene>
    <name evidence="2" type="ORF">Naga_100604g3</name>
</gene>
<reference evidence="2 3" key="1">
    <citation type="journal article" date="2014" name="Mol. Plant">
        <title>Chromosome Scale Genome Assembly and Transcriptome Profiling of Nannochloropsis gaditana in Nitrogen Depletion.</title>
        <authorList>
            <person name="Corteggiani Carpinelli E."/>
            <person name="Telatin A."/>
            <person name="Vitulo N."/>
            <person name="Forcato C."/>
            <person name="D'Angelo M."/>
            <person name="Schiavon R."/>
            <person name="Vezzi A."/>
            <person name="Giacometti G.M."/>
            <person name="Morosinotto T."/>
            <person name="Valle G."/>
        </authorList>
    </citation>
    <scope>NUCLEOTIDE SEQUENCE [LARGE SCALE GENOMIC DNA]</scope>
    <source>
        <strain evidence="2 3">B-31</strain>
    </source>
</reference>
<proteinExistence type="predicted"/>
<feature type="compositionally biased region" description="Polar residues" evidence="1">
    <location>
        <begin position="1"/>
        <end position="10"/>
    </location>
</feature>
<dbReference type="SUPFAM" id="SSF103473">
    <property type="entry name" value="MFS general substrate transporter"/>
    <property type="match status" value="1"/>
</dbReference>
<evidence type="ECO:0000256" key="1">
    <source>
        <dbReference type="SAM" id="MobiDB-lite"/>
    </source>
</evidence>
<feature type="compositionally biased region" description="Low complexity" evidence="1">
    <location>
        <begin position="11"/>
        <end position="48"/>
    </location>
</feature>